<dbReference type="AlphaFoldDB" id="E6W4X4"/>
<comment type="subcellular location">
    <subcellularLocation>
        <location evidence="8">Cytoplasm</location>
    </subcellularLocation>
</comment>
<keyword evidence="6 8" id="KW-0408">Iron</keyword>
<dbReference type="GO" id="GO:0035599">
    <property type="term" value="F:aspartic acid methylthiotransferase activity"/>
    <property type="evidence" value="ECO:0007669"/>
    <property type="project" value="TreeGrafter"/>
</dbReference>
<keyword evidence="5 8" id="KW-0479">Metal-binding</keyword>
<dbReference type="InterPro" id="IPR038135">
    <property type="entry name" value="Methylthiotransferase_N_sf"/>
</dbReference>
<dbReference type="InterPro" id="IPR005840">
    <property type="entry name" value="Ribosomal_uS12_MeSTrfase_RimO"/>
</dbReference>
<dbReference type="Proteomes" id="UP000002572">
    <property type="component" value="Chromosome"/>
</dbReference>
<dbReference type="GO" id="GO:0051539">
    <property type="term" value="F:4 iron, 4 sulfur cluster binding"/>
    <property type="evidence" value="ECO:0007669"/>
    <property type="project" value="UniProtKB-UniRule"/>
</dbReference>
<evidence type="ECO:0000256" key="5">
    <source>
        <dbReference type="ARBA" id="ARBA00022723"/>
    </source>
</evidence>
<feature type="binding site" evidence="8">
    <location>
        <position position="152"/>
    </location>
    <ligand>
        <name>[4Fe-4S] cluster</name>
        <dbReference type="ChEBI" id="CHEBI:49883"/>
        <label>2</label>
        <note>4Fe-4S-S-AdoMet</note>
    </ligand>
</feature>
<dbReference type="InterPro" id="IPR058240">
    <property type="entry name" value="rSAM_sf"/>
</dbReference>
<feature type="domain" description="MTTase N-terminal" evidence="10">
    <location>
        <begin position="2"/>
        <end position="120"/>
    </location>
</feature>
<organism evidence="12 13">
    <name type="scientific">Desulfurispirillum indicum (strain ATCC BAA-1389 / DSM 22839 / S5)</name>
    <dbReference type="NCBI Taxonomy" id="653733"/>
    <lineage>
        <taxon>Bacteria</taxon>
        <taxon>Pseudomonadati</taxon>
        <taxon>Chrysiogenota</taxon>
        <taxon>Chrysiogenia</taxon>
        <taxon>Chrysiogenales</taxon>
        <taxon>Chrysiogenaceae</taxon>
        <taxon>Desulfurispirillum</taxon>
    </lineage>
</organism>
<sequence>MYTLYTISLGCSKNLVDTERMLARLLRRPVDPVDDPAAADIIFINTCGFILDAKDESISTIVEHSQFKQDGRCQVLIVAGCLVTLYEQQLRQELPEVDIFIDTKESSMESIGDQLSRRLVNFTPQDHLEALPGERLLTTPSYMAYLKIAEGCSNTCTYCVIPRIRGPYQSVPQEKLVSEARELAASGVRELVLISQDSTEYGLDLYGKRSLAPLLAELAKIENLHWIRVLYTYPNHFDDELIETIAREPKICKYVDIPFQHMSNSVLKRMNRHIRVEQMENLVQRLRQRIPGIAIRTTMLTGFPGETEADFQALLEGVERVQFDHLGAFAYSDEELAASHKLPGKVNPDTARERAEALMELQHSISLRRNEQRVGQTFEVLVEGISQETELLLQGRASFQAPEVDGHILINDGTAHPGDFVMVRIEQALPYDLVGGMVDS</sequence>
<keyword evidence="2 8" id="KW-0963">Cytoplasm</keyword>
<feature type="binding site" evidence="8">
    <location>
        <position position="47"/>
    </location>
    <ligand>
        <name>[4Fe-4S] cluster</name>
        <dbReference type="ChEBI" id="CHEBI:49883"/>
        <label>1</label>
    </ligand>
</feature>
<reference evidence="12 13" key="1">
    <citation type="submission" date="2010-12" db="EMBL/GenBank/DDBJ databases">
        <title>Complete sequence of Desulfurispirillum indicum S5.</title>
        <authorList>
            <consortium name="US DOE Joint Genome Institute"/>
            <person name="Lucas S."/>
            <person name="Copeland A."/>
            <person name="Lapidus A."/>
            <person name="Cheng J.-F."/>
            <person name="Goodwin L."/>
            <person name="Pitluck S."/>
            <person name="Chertkov O."/>
            <person name="Held B."/>
            <person name="Detter J.C."/>
            <person name="Han C."/>
            <person name="Tapia R."/>
            <person name="Land M."/>
            <person name="Hauser L."/>
            <person name="Kyrpides N."/>
            <person name="Ivanova N."/>
            <person name="Mikhailova N."/>
            <person name="Haggblom M."/>
            <person name="Rauschenbach I."/>
            <person name="Bini E."/>
            <person name="Woyke T."/>
        </authorList>
    </citation>
    <scope>NUCLEOTIDE SEQUENCE [LARGE SCALE GENOMIC DNA]</scope>
    <source>
        <strain evidence="13">ATCC BAA-1389 / DSM 22839 / S5</strain>
    </source>
</reference>
<dbReference type="GO" id="GO:0103039">
    <property type="term" value="F:protein methylthiotransferase activity"/>
    <property type="evidence" value="ECO:0007669"/>
    <property type="project" value="UniProtKB-EC"/>
</dbReference>
<keyword evidence="13" id="KW-1185">Reference proteome</keyword>
<dbReference type="EMBL" id="CP002432">
    <property type="protein sequence ID" value="ADU65950.1"/>
    <property type="molecule type" value="Genomic_DNA"/>
</dbReference>
<dbReference type="InterPro" id="IPR006638">
    <property type="entry name" value="Elp3/MiaA/NifB-like_rSAM"/>
</dbReference>
<dbReference type="RefSeq" id="WP_013505831.1">
    <property type="nucleotide sequence ID" value="NC_014836.1"/>
</dbReference>
<dbReference type="GO" id="GO:0006400">
    <property type="term" value="P:tRNA modification"/>
    <property type="evidence" value="ECO:0007669"/>
    <property type="project" value="InterPro"/>
</dbReference>
<dbReference type="GO" id="GO:0005829">
    <property type="term" value="C:cytosol"/>
    <property type="evidence" value="ECO:0007669"/>
    <property type="project" value="TreeGrafter"/>
</dbReference>
<dbReference type="PROSITE" id="PS01278">
    <property type="entry name" value="MTTASE_RADICAL"/>
    <property type="match status" value="1"/>
</dbReference>
<accession>E6W4X4</accession>
<evidence type="ECO:0000259" key="9">
    <source>
        <dbReference type="PROSITE" id="PS50926"/>
    </source>
</evidence>
<feature type="binding site" evidence="8">
    <location>
        <position position="159"/>
    </location>
    <ligand>
        <name>[4Fe-4S] cluster</name>
        <dbReference type="ChEBI" id="CHEBI:49883"/>
        <label>2</label>
        <note>4Fe-4S-S-AdoMet</note>
    </ligand>
</feature>
<dbReference type="OrthoDB" id="9805215at2"/>
<dbReference type="InterPro" id="IPR020612">
    <property type="entry name" value="Methylthiotransferase_CS"/>
</dbReference>
<evidence type="ECO:0000259" key="11">
    <source>
        <dbReference type="PROSITE" id="PS51918"/>
    </source>
</evidence>
<evidence type="ECO:0000259" key="10">
    <source>
        <dbReference type="PROSITE" id="PS51449"/>
    </source>
</evidence>
<dbReference type="SFLD" id="SFLDF00274">
    <property type="entry name" value="ribosomal_protein_S12_methylth"/>
    <property type="match status" value="1"/>
</dbReference>
<dbReference type="InterPro" id="IPR013848">
    <property type="entry name" value="Methylthiotransferase_N"/>
</dbReference>
<dbReference type="EC" id="2.8.4.4" evidence="8"/>
<dbReference type="InterPro" id="IPR005839">
    <property type="entry name" value="Methylthiotransferase"/>
</dbReference>
<feature type="binding site" evidence="8">
    <location>
        <position position="11"/>
    </location>
    <ligand>
        <name>[4Fe-4S] cluster</name>
        <dbReference type="ChEBI" id="CHEBI:49883"/>
        <label>1</label>
    </ligand>
</feature>
<dbReference type="InterPro" id="IPR002792">
    <property type="entry name" value="TRAM_dom"/>
</dbReference>
<evidence type="ECO:0000256" key="6">
    <source>
        <dbReference type="ARBA" id="ARBA00023004"/>
    </source>
</evidence>
<comment type="similarity">
    <text evidence="8">Belongs to the methylthiotransferase family. RimO subfamily.</text>
</comment>
<dbReference type="Gene3D" id="2.40.50.140">
    <property type="entry name" value="Nucleic acid-binding proteins"/>
    <property type="match status" value="1"/>
</dbReference>
<dbReference type="HAMAP" id="MF_01865">
    <property type="entry name" value="MTTase_RimO"/>
    <property type="match status" value="1"/>
</dbReference>
<evidence type="ECO:0000256" key="8">
    <source>
        <dbReference type="HAMAP-Rule" id="MF_01865"/>
    </source>
</evidence>
<dbReference type="Gene3D" id="3.40.50.12160">
    <property type="entry name" value="Methylthiotransferase, N-terminal domain"/>
    <property type="match status" value="1"/>
</dbReference>
<dbReference type="SFLD" id="SFLDG01082">
    <property type="entry name" value="B12-binding_domain_containing"/>
    <property type="match status" value="1"/>
</dbReference>
<dbReference type="HOGENOM" id="CLU_018697_0_1_0"/>
<evidence type="ECO:0000256" key="3">
    <source>
        <dbReference type="ARBA" id="ARBA00022679"/>
    </source>
</evidence>
<feature type="binding site" evidence="8">
    <location>
        <position position="81"/>
    </location>
    <ligand>
        <name>[4Fe-4S] cluster</name>
        <dbReference type="ChEBI" id="CHEBI:49883"/>
        <label>1</label>
    </ligand>
</feature>
<gene>
    <name evidence="8" type="primary">rimO</name>
    <name evidence="12" type="ordered locus">Selin_1215</name>
</gene>
<dbReference type="PANTHER" id="PTHR43837">
    <property type="entry name" value="RIBOSOMAL PROTEIN S12 METHYLTHIOTRANSFERASE RIMO"/>
    <property type="match status" value="1"/>
</dbReference>
<evidence type="ECO:0000256" key="2">
    <source>
        <dbReference type="ARBA" id="ARBA00022490"/>
    </source>
</evidence>
<dbReference type="InterPro" id="IPR012340">
    <property type="entry name" value="NA-bd_OB-fold"/>
</dbReference>
<dbReference type="FunFam" id="3.80.30.20:FF:000001">
    <property type="entry name" value="tRNA-2-methylthio-N(6)-dimethylallyladenosine synthase 2"/>
    <property type="match status" value="1"/>
</dbReference>
<dbReference type="InParanoid" id="E6W4X4"/>
<keyword evidence="4 8" id="KW-0949">S-adenosyl-L-methionine</keyword>
<keyword evidence="1 8" id="KW-0004">4Fe-4S</keyword>
<comment type="function">
    <text evidence="8">Catalyzes the methylthiolation of an aspartic acid residue of ribosomal protein uS12.</text>
</comment>
<dbReference type="Pfam" id="PF00919">
    <property type="entry name" value="UPF0004"/>
    <property type="match status" value="1"/>
</dbReference>
<dbReference type="InterPro" id="IPR023404">
    <property type="entry name" value="rSAM_horseshoe"/>
</dbReference>
<dbReference type="STRING" id="653733.Selin_1215"/>
<name>E6W4X4_DESIS</name>
<dbReference type="Pfam" id="PF04055">
    <property type="entry name" value="Radical_SAM"/>
    <property type="match status" value="1"/>
</dbReference>
<dbReference type="SFLD" id="SFLDG01061">
    <property type="entry name" value="methylthiotransferase"/>
    <property type="match status" value="1"/>
</dbReference>
<dbReference type="CDD" id="cd01335">
    <property type="entry name" value="Radical_SAM"/>
    <property type="match status" value="1"/>
</dbReference>
<evidence type="ECO:0000256" key="7">
    <source>
        <dbReference type="ARBA" id="ARBA00023014"/>
    </source>
</evidence>
<feature type="domain" description="Radical SAM core" evidence="11">
    <location>
        <begin position="138"/>
        <end position="368"/>
    </location>
</feature>
<dbReference type="SUPFAM" id="SSF102114">
    <property type="entry name" value="Radical SAM enzymes"/>
    <property type="match status" value="1"/>
</dbReference>
<feature type="domain" description="TRAM" evidence="9">
    <location>
        <begin position="371"/>
        <end position="439"/>
    </location>
</feature>
<dbReference type="Pfam" id="PF18693">
    <property type="entry name" value="TRAM_2"/>
    <property type="match status" value="1"/>
</dbReference>
<dbReference type="PANTHER" id="PTHR43837:SF1">
    <property type="entry name" value="RIBOSOMAL PROTEIN US12 METHYLTHIOTRANSFERASE RIMO"/>
    <property type="match status" value="1"/>
</dbReference>
<comment type="catalytic activity">
    <reaction evidence="8">
        <text>L-aspartate(89)-[ribosomal protein uS12]-hydrogen + (sulfur carrier)-SH + AH2 + 2 S-adenosyl-L-methionine = 3-methylsulfanyl-L-aspartate(89)-[ribosomal protein uS12]-hydrogen + (sulfur carrier)-H + 5'-deoxyadenosine + L-methionine + A + S-adenosyl-L-homocysteine + 2 H(+)</text>
        <dbReference type="Rhea" id="RHEA:37087"/>
        <dbReference type="Rhea" id="RHEA-COMP:10460"/>
        <dbReference type="Rhea" id="RHEA-COMP:10461"/>
        <dbReference type="Rhea" id="RHEA-COMP:14737"/>
        <dbReference type="Rhea" id="RHEA-COMP:14739"/>
        <dbReference type="ChEBI" id="CHEBI:13193"/>
        <dbReference type="ChEBI" id="CHEBI:15378"/>
        <dbReference type="ChEBI" id="CHEBI:17319"/>
        <dbReference type="ChEBI" id="CHEBI:17499"/>
        <dbReference type="ChEBI" id="CHEBI:29917"/>
        <dbReference type="ChEBI" id="CHEBI:29961"/>
        <dbReference type="ChEBI" id="CHEBI:57844"/>
        <dbReference type="ChEBI" id="CHEBI:57856"/>
        <dbReference type="ChEBI" id="CHEBI:59789"/>
        <dbReference type="ChEBI" id="CHEBI:64428"/>
        <dbReference type="ChEBI" id="CHEBI:73599"/>
        <dbReference type="EC" id="2.8.4.4"/>
    </reaction>
</comment>
<evidence type="ECO:0000313" key="12">
    <source>
        <dbReference type="EMBL" id="ADU65950.1"/>
    </source>
</evidence>
<dbReference type="PROSITE" id="PS51918">
    <property type="entry name" value="RADICAL_SAM"/>
    <property type="match status" value="1"/>
</dbReference>
<protein>
    <recommendedName>
        <fullName evidence="8">Ribosomal protein uS12 methylthiotransferase RimO</fullName>
        <shortName evidence="8">uS12 MTTase</shortName>
        <shortName evidence="8">uS12 methylthiotransferase</shortName>
        <ecNumber evidence="8">2.8.4.4</ecNumber>
    </recommendedName>
    <alternativeName>
        <fullName evidence="8">Ribosomal protein uS12 (aspartate-C(3))-methylthiotransferase</fullName>
    </alternativeName>
    <alternativeName>
        <fullName evidence="8">Ribosome maturation factor RimO</fullName>
    </alternativeName>
</protein>
<dbReference type="NCBIfam" id="TIGR01125">
    <property type="entry name" value="30S ribosomal protein S12 methylthiotransferase RimO"/>
    <property type="match status" value="1"/>
</dbReference>
<dbReference type="eggNOG" id="COG0621">
    <property type="taxonomic scope" value="Bacteria"/>
</dbReference>
<keyword evidence="3 8" id="KW-0808">Transferase</keyword>
<dbReference type="Gene3D" id="3.80.30.20">
    <property type="entry name" value="tm_1862 like domain"/>
    <property type="match status" value="1"/>
</dbReference>
<proteinExistence type="inferred from homology"/>
<comment type="cofactor">
    <cofactor evidence="8">
        <name>[4Fe-4S] cluster</name>
        <dbReference type="ChEBI" id="CHEBI:49883"/>
    </cofactor>
    <text evidence="8">Binds 2 [4Fe-4S] clusters. One cluster is coordinated with 3 cysteines and an exchangeable S-adenosyl-L-methionine.</text>
</comment>
<evidence type="ECO:0000256" key="1">
    <source>
        <dbReference type="ARBA" id="ARBA00022485"/>
    </source>
</evidence>
<dbReference type="KEGG" id="din:Selin_1215"/>
<dbReference type="GO" id="GO:0046872">
    <property type="term" value="F:metal ion binding"/>
    <property type="evidence" value="ECO:0007669"/>
    <property type="project" value="UniProtKB-KW"/>
</dbReference>
<keyword evidence="7 8" id="KW-0411">Iron-sulfur</keyword>
<feature type="binding site" evidence="8">
    <location>
        <position position="156"/>
    </location>
    <ligand>
        <name>[4Fe-4S] cluster</name>
        <dbReference type="ChEBI" id="CHEBI:49883"/>
        <label>2</label>
        <note>4Fe-4S-S-AdoMet</note>
    </ligand>
</feature>
<evidence type="ECO:0000313" key="13">
    <source>
        <dbReference type="Proteomes" id="UP000002572"/>
    </source>
</evidence>
<dbReference type="SFLD" id="SFLDS00029">
    <property type="entry name" value="Radical_SAM"/>
    <property type="match status" value="1"/>
</dbReference>
<dbReference type="InterPro" id="IPR007197">
    <property type="entry name" value="rSAM"/>
</dbReference>
<dbReference type="PROSITE" id="PS51449">
    <property type="entry name" value="MTTASE_N"/>
    <property type="match status" value="1"/>
</dbReference>
<dbReference type="NCBIfam" id="TIGR00089">
    <property type="entry name" value="MiaB/RimO family radical SAM methylthiotransferase"/>
    <property type="match status" value="1"/>
</dbReference>
<dbReference type="SMART" id="SM00729">
    <property type="entry name" value="Elp3"/>
    <property type="match status" value="1"/>
</dbReference>
<dbReference type="PROSITE" id="PS50926">
    <property type="entry name" value="TRAM"/>
    <property type="match status" value="1"/>
</dbReference>
<evidence type="ECO:0000256" key="4">
    <source>
        <dbReference type="ARBA" id="ARBA00022691"/>
    </source>
</evidence>
<dbReference type="FunCoup" id="E6W4X4">
    <property type="interactions" value="354"/>
</dbReference>